<reference evidence="8 9" key="1">
    <citation type="submission" date="2014-06" db="EMBL/GenBank/DDBJ databases">
        <title>Draft genome sequence of Idiomarina sp. MCCC 1A10513.</title>
        <authorList>
            <person name="Du J."/>
            <person name="Lai Q."/>
            <person name="Shao Z."/>
        </authorList>
    </citation>
    <scope>NUCLEOTIDE SEQUENCE [LARGE SCALE GENOMIC DNA]</scope>
    <source>
        <strain evidence="8 9">MCCC 1A10513</strain>
    </source>
</reference>
<dbReference type="InterPro" id="IPR051542">
    <property type="entry name" value="Hydrogenase_cytochrome"/>
</dbReference>
<dbReference type="PANTHER" id="PTHR30485">
    <property type="entry name" value="NI/FE-HYDROGENASE 1 B-TYPE CYTOCHROME SUBUNIT"/>
    <property type="match status" value="1"/>
</dbReference>
<dbReference type="Proteomes" id="UP000053718">
    <property type="component" value="Unassembled WGS sequence"/>
</dbReference>
<dbReference type="eggNOG" id="COG3658">
    <property type="taxonomic scope" value="Bacteria"/>
</dbReference>
<evidence type="ECO:0000256" key="4">
    <source>
        <dbReference type="ARBA" id="ARBA00022989"/>
    </source>
</evidence>
<keyword evidence="4 6" id="KW-1133">Transmembrane helix</keyword>
<dbReference type="GO" id="GO:0009055">
    <property type="term" value="F:electron transfer activity"/>
    <property type="evidence" value="ECO:0007669"/>
    <property type="project" value="InterPro"/>
</dbReference>
<dbReference type="OrthoDB" id="196472at2"/>
<comment type="subcellular location">
    <subcellularLocation>
        <location evidence="1">Cell membrane</location>
        <topology evidence="1">Multi-pass membrane protein</topology>
    </subcellularLocation>
</comment>
<dbReference type="STRING" id="1517416.IDAT_03740"/>
<dbReference type="InterPro" id="IPR016174">
    <property type="entry name" value="Di-haem_cyt_TM"/>
</dbReference>
<proteinExistence type="predicted"/>
<organism evidence="8 9">
    <name type="scientific">Pseudidiomarina atlantica</name>
    <dbReference type="NCBI Taxonomy" id="1517416"/>
    <lineage>
        <taxon>Bacteria</taxon>
        <taxon>Pseudomonadati</taxon>
        <taxon>Pseudomonadota</taxon>
        <taxon>Gammaproteobacteria</taxon>
        <taxon>Alteromonadales</taxon>
        <taxon>Idiomarinaceae</taxon>
        <taxon>Pseudidiomarina</taxon>
    </lineage>
</organism>
<gene>
    <name evidence="8" type="ORF">IDAT_03740</name>
</gene>
<dbReference type="PANTHER" id="PTHR30485:SF2">
    <property type="entry name" value="BLL0597 PROTEIN"/>
    <property type="match status" value="1"/>
</dbReference>
<dbReference type="GO" id="GO:0020037">
    <property type="term" value="F:heme binding"/>
    <property type="evidence" value="ECO:0007669"/>
    <property type="project" value="TreeGrafter"/>
</dbReference>
<accession>A0A094IP60</accession>
<keyword evidence="9" id="KW-1185">Reference proteome</keyword>
<name>A0A094IP60_9GAMM</name>
<keyword evidence="3 6" id="KW-0812">Transmembrane</keyword>
<evidence type="ECO:0000259" key="7">
    <source>
        <dbReference type="Pfam" id="PF01292"/>
    </source>
</evidence>
<evidence type="ECO:0000256" key="2">
    <source>
        <dbReference type="ARBA" id="ARBA00022475"/>
    </source>
</evidence>
<evidence type="ECO:0000313" key="8">
    <source>
        <dbReference type="EMBL" id="KFZ29470.1"/>
    </source>
</evidence>
<keyword evidence="2" id="KW-1003">Cell membrane</keyword>
<dbReference type="EMBL" id="JPIN01000002">
    <property type="protein sequence ID" value="KFZ29470.1"/>
    <property type="molecule type" value="Genomic_DNA"/>
</dbReference>
<dbReference type="GO" id="GO:0022904">
    <property type="term" value="P:respiratory electron transport chain"/>
    <property type="evidence" value="ECO:0007669"/>
    <property type="project" value="InterPro"/>
</dbReference>
<dbReference type="Pfam" id="PF01292">
    <property type="entry name" value="Ni_hydr_CYTB"/>
    <property type="match status" value="1"/>
</dbReference>
<comment type="caution">
    <text evidence="8">The sequence shown here is derived from an EMBL/GenBank/DDBJ whole genome shotgun (WGS) entry which is preliminary data.</text>
</comment>
<protein>
    <submittedName>
        <fullName evidence="8">Cytochrome B561</fullName>
    </submittedName>
</protein>
<sequence>MMVRIWHPLIRIIHWSLVAIFIANYFVLEAGSDWHQWLGYAAVALIAVRIIWGFIDPGFGNFKTVHLSQAAIKSHFSHLKQRHLPIKSGHNPLGWLMVFAVIALFTGLGVTGFMMEEIDALFGNSTLEEVHGWLADILYAAAIVHVVAILITGWRGRIELIRPMITGKRRVR</sequence>
<feature type="transmembrane region" description="Helical" evidence="6">
    <location>
        <begin position="93"/>
        <end position="113"/>
    </location>
</feature>
<dbReference type="Gene3D" id="1.20.950.20">
    <property type="entry name" value="Transmembrane di-heme cytochromes, Chain C"/>
    <property type="match status" value="1"/>
</dbReference>
<evidence type="ECO:0000256" key="5">
    <source>
        <dbReference type="ARBA" id="ARBA00023136"/>
    </source>
</evidence>
<dbReference type="GO" id="GO:0005886">
    <property type="term" value="C:plasma membrane"/>
    <property type="evidence" value="ECO:0007669"/>
    <property type="project" value="UniProtKB-SubCell"/>
</dbReference>
<dbReference type="AlphaFoldDB" id="A0A094IP60"/>
<feature type="transmembrane region" description="Helical" evidence="6">
    <location>
        <begin position="12"/>
        <end position="28"/>
    </location>
</feature>
<evidence type="ECO:0000256" key="1">
    <source>
        <dbReference type="ARBA" id="ARBA00004651"/>
    </source>
</evidence>
<evidence type="ECO:0000256" key="6">
    <source>
        <dbReference type="SAM" id="Phobius"/>
    </source>
</evidence>
<keyword evidence="5 6" id="KW-0472">Membrane</keyword>
<feature type="transmembrane region" description="Helical" evidence="6">
    <location>
        <begin position="34"/>
        <end position="55"/>
    </location>
</feature>
<feature type="transmembrane region" description="Helical" evidence="6">
    <location>
        <begin position="133"/>
        <end position="154"/>
    </location>
</feature>
<feature type="domain" description="Cytochrome b561 bacterial/Ni-hydrogenase" evidence="7">
    <location>
        <begin position="6"/>
        <end position="167"/>
    </location>
</feature>
<evidence type="ECO:0000313" key="9">
    <source>
        <dbReference type="Proteomes" id="UP000053718"/>
    </source>
</evidence>
<evidence type="ECO:0000256" key="3">
    <source>
        <dbReference type="ARBA" id="ARBA00022692"/>
    </source>
</evidence>
<dbReference type="SUPFAM" id="SSF81342">
    <property type="entry name" value="Transmembrane di-heme cytochromes"/>
    <property type="match status" value="1"/>
</dbReference>
<dbReference type="InterPro" id="IPR011577">
    <property type="entry name" value="Cyt_b561_bac/Ni-Hgenase"/>
</dbReference>